<evidence type="ECO:0000259" key="1">
    <source>
        <dbReference type="PROSITE" id="PS51742"/>
    </source>
</evidence>
<dbReference type="PROSITE" id="PS51742">
    <property type="entry name" value="PPC"/>
    <property type="match status" value="1"/>
</dbReference>
<organism evidence="2 3">
    <name type="scientific">Thalassobacter stenotrophicus</name>
    <dbReference type="NCBI Taxonomy" id="266809"/>
    <lineage>
        <taxon>Bacteria</taxon>
        <taxon>Pseudomonadati</taxon>
        <taxon>Pseudomonadota</taxon>
        <taxon>Alphaproteobacteria</taxon>
        <taxon>Rhodobacterales</taxon>
        <taxon>Roseobacteraceae</taxon>
        <taxon>Thalassobacter</taxon>
    </lineage>
</organism>
<evidence type="ECO:0000313" key="2">
    <source>
        <dbReference type="EMBL" id="CUH58742.1"/>
    </source>
</evidence>
<reference evidence="2 3" key="1">
    <citation type="submission" date="2015-09" db="EMBL/GenBank/DDBJ databases">
        <authorList>
            <consortium name="Swine Surveillance"/>
        </authorList>
    </citation>
    <scope>NUCLEOTIDE SEQUENCE [LARGE SCALE GENOMIC DNA]</scope>
    <source>
        <strain evidence="2 3">CECT 5294</strain>
    </source>
</reference>
<dbReference type="AlphaFoldDB" id="A0A0P1FF17"/>
<dbReference type="InterPro" id="IPR005175">
    <property type="entry name" value="PPC_dom"/>
</dbReference>
<feature type="domain" description="PPC" evidence="1">
    <location>
        <begin position="30"/>
        <end position="177"/>
    </location>
</feature>
<sequence>MLRNSQSDERARAMAHPGRFNPIRIQSEHSDTAGHFRVVLQPGKSLHDALVHPLRQVGVTSASTTVLGGVFSYLEYCVAPPDPRKEAVIRYSDPIIAGASYLVFGNATLGRSSEDNPMVHCHAAVRREDGVVMGGHIIPEKTIVGTDPISVLVTSFEGFELRQMYDPETNIPLFQPVASI</sequence>
<protein>
    <submittedName>
        <fullName evidence="2">Putative DNA-binding protein with PD1-like DNA-binding motif</fullName>
    </submittedName>
</protein>
<dbReference type="Pfam" id="PF03479">
    <property type="entry name" value="PCC"/>
    <property type="match status" value="1"/>
</dbReference>
<dbReference type="Gene3D" id="3.30.1330.80">
    <property type="entry name" value="Hypothetical protein, similar to alpha- acetolactate decarboxylase, domain 2"/>
    <property type="match status" value="1"/>
</dbReference>
<keyword evidence="2" id="KW-0238">DNA-binding</keyword>
<gene>
    <name evidence="2" type="ORF">THS5294_00020</name>
</gene>
<accession>A0A0P1FF17</accession>
<dbReference type="Proteomes" id="UP000051298">
    <property type="component" value="Unassembled WGS sequence"/>
</dbReference>
<name>A0A0P1FF17_9RHOB</name>
<dbReference type="SUPFAM" id="SSF117856">
    <property type="entry name" value="AF0104/ALDC/Ptd012-like"/>
    <property type="match status" value="1"/>
</dbReference>
<proteinExistence type="predicted"/>
<dbReference type="EMBL" id="CYRX01000004">
    <property type="protein sequence ID" value="CUH58742.1"/>
    <property type="molecule type" value="Genomic_DNA"/>
</dbReference>
<evidence type="ECO:0000313" key="3">
    <source>
        <dbReference type="Proteomes" id="UP000051298"/>
    </source>
</evidence>
<dbReference type="GO" id="GO:0003677">
    <property type="term" value="F:DNA binding"/>
    <property type="evidence" value="ECO:0007669"/>
    <property type="project" value="UniProtKB-KW"/>
</dbReference>